<evidence type="ECO:0000256" key="5">
    <source>
        <dbReference type="ARBA" id="ARBA00022692"/>
    </source>
</evidence>
<evidence type="ECO:0000256" key="6">
    <source>
        <dbReference type="ARBA" id="ARBA00023136"/>
    </source>
</evidence>
<keyword evidence="3" id="KW-0813">Transport</keyword>
<dbReference type="PATRIC" id="fig|997887.3.peg.1920"/>
<keyword evidence="7" id="KW-0998">Cell outer membrane</keyword>
<dbReference type="Pfam" id="PF02321">
    <property type="entry name" value="OEP"/>
    <property type="match status" value="2"/>
</dbReference>
<dbReference type="InterPro" id="IPR003423">
    <property type="entry name" value="OMP_efflux"/>
</dbReference>
<evidence type="ECO:0000256" key="7">
    <source>
        <dbReference type="ARBA" id="ARBA00023237"/>
    </source>
</evidence>
<dbReference type="GO" id="GO:0015288">
    <property type="term" value="F:porin activity"/>
    <property type="evidence" value="ECO:0007669"/>
    <property type="project" value="TreeGrafter"/>
</dbReference>
<sequence length="442" mass="50880">MKKKNIDFFLLFILCLLAIEIQAQEKWSLKQCIDYAFEHNISIRQQQNRIKKLKIENNTLRNSYLPDIKAGTSQKLDFGRSLNRSNTYGDNNTQNSSFSMSAEMILFSGFKRVASIKKNRFDLLAAEANKRLIENNLELDVTTCYFQILLNREIYYITQKQIQLTKEQQIRTELLIENGKAPQSQFYDIKAQLSNDELAAIEAGNILRLSVLELAQLLELDRREGFEVDSLDAEVCQIDTLHPEQIYVAALNCMPQIKQAYYSLQGSLKEIKIARSGYYPALLMGAGISSSYYHITNGENTSFGQQFRNNMQKSIYFTLSIPIFDRMAARNNVQSVRVEINNAKLTLENEKKRLYKDIEKAYMDVVNAYEKYNSTLKSVKANEEAHRYALEKYAAGKSAVYEYNEIKMKLADALSQQAQAKYTYLLKEKILQFYSCTPLTGG</sequence>
<keyword evidence="5" id="KW-0812">Transmembrane</keyword>
<keyword evidence="9" id="KW-1185">Reference proteome</keyword>
<organism evidence="8 9">
    <name type="scientific">Bacteroides salyersiae CL02T12C01</name>
    <dbReference type="NCBI Taxonomy" id="997887"/>
    <lineage>
        <taxon>Bacteria</taxon>
        <taxon>Pseudomonadati</taxon>
        <taxon>Bacteroidota</taxon>
        <taxon>Bacteroidia</taxon>
        <taxon>Bacteroidales</taxon>
        <taxon>Bacteroidaceae</taxon>
        <taxon>Bacteroides</taxon>
    </lineage>
</organism>
<dbReference type="GO" id="GO:1990281">
    <property type="term" value="C:efflux pump complex"/>
    <property type="evidence" value="ECO:0007669"/>
    <property type="project" value="TreeGrafter"/>
</dbReference>
<dbReference type="PANTHER" id="PTHR30026:SF20">
    <property type="entry name" value="OUTER MEMBRANE PROTEIN TOLC"/>
    <property type="match status" value="1"/>
</dbReference>
<dbReference type="Gene3D" id="1.20.1600.10">
    <property type="entry name" value="Outer membrane efflux proteins (OEP)"/>
    <property type="match status" value="1"/>
</dbReference>
<gene>
    <name evidence="8" type="ORF">HMPREF1071_01833</name>
</gene>
<name>I9T9Z6_9BACE</name>
<reference evidence="8 9" key="1">
    <citation type="submission" date="2012-02" db="EMBL/GenBank/DDBJ databases">
        <title>The Genome Sequence of Bacteroides salyersiae CL02T12C01.</title>
        <authorList>
            <consortium name="The Broad Institute Genome Sequencing Platform"/>
            <person name="Earl A."/>
            <person name="Ward D."/>
            <person name="Feldgarden M."/>
            <person name="Gevers D."/>
            <person name="Zitomersky N.L."/>
            <person name="Coyne M.J."/>
            <person name="Comstock L.E."/>
            <person name="Young S.K."/>
            <person name="Zeng Q."/>
            <person name="Gargeya S."/>
            <person name="Fitzgerald M."/>
            <person name="Haas B."/>
            <person name="Abouelleil A."/>
            <person name="Alvarado L."/>
            <person name="Arachchi H.M."/>
            <person name="Berlin A."/>
            <person name="Chapman S.B."/>
            <person name="Gearin G."/>
            <person name="Goldberg J."/>
            <person name="Griggs A."/>
            <person name="Gujja S."/>
            <person name="Hansen M."/>
            <person name="Heiman D."/>
            <person name="Howarth C."/>
            <person name="Larimer J."/>
            <person name="Lui A."/>
            <person name="MacDonald P.J.P."/>
            <person name="McCowen C."/>
            <person name="Montmayeur A."/>
            <person name="Murphy C."/>
            <person name="Neiman D."/>
            <person name="Pearson M."/>
            <person name="Priest M."/>
            <person name="Roberts A."/>
            <person name="Saif S."/>
            <person name="Shea T."/>
            <person name="Sisk P."/>
            <person name="Stolte C."/>
            <person name="Sykes S."/>
            <person name="Wortman J."/>
            <person name="Nusbaum C."/>
            <person name="Birren B."/>
        </authorList>
    </citation>
    <scope>NUCLEOTIDE SEQUENCE [LARGE SCALE GENOMIC DNA]</scope>
    <source>
        <strain evidence="8 9">CL02T12C01</strain>
    </source>
</reference>
<evidence type="ECO:0000313" key="8">
    <source>
        <dbReference type="EMBL" id="EIY65638.1"/>
    </source>
</evidence>
<dbReference type="RefSeq" id="WP_007479747.1">
    <property type="nucleotide sequence ID" value="NZ_JH724307.1"/>
</dbReference>
<keyword evidence="6" id="KW-0472">Membrane</keyword>
<dbReference type="GO" id="GO:0015562">
    <property type="term" value="F:efflux transmembrane transporter activity"/>
    <property type="evidence" value="ECO:0007669"/>
    <property type="project" value="InterPro"/>
</dbReference>
<dbReference type="Proteomes" id="UP000005150">
    <property type="component" value="Unassembled WGS sequence"/>
</dbReference>
<evidence type="ECO:0000256" key="1">
    <source>
        <dbReference type="ARBA" id="ARBA00004442"/>
    </source>
</evidence>
<evidence type="ECO:0000313" key="9">
    <source>
        <dbReference type="Proteomes" id="UP000005150"/>
    </source>
</evidence>
<dbReference type="GO" id="GO:0009279">
    <property type="term" value="C:cell outer membrane"/>
    <property type="evidence" value="ECO:0007669"/>
    <property type="project" value="UniProtKB-SubCell"/>
</dbReference>
<dbReference type="SUPFAM" id="SSF56954">
    <property type="entry name" value="Outer membrane efflux proteins (OEP)"/>
    <property type="match status" value="1"/>
</dbReference>
<proteinExistence type="inferred from homology"/>
<protein>
    <recommendedName>
        <fullName evidence="10">Outer membrane efflux protein</fullName>
    </recommendedName>
</protein>
<accession>I9T9Z6</accession>
<evidence type="ECO:0008006" key="10">
    <source>
        <dbReference type="Google" id="ProtNLM"/>
    </source>
</evidence>
<dbReference type="InterPro" id="IPR051906">
    <property type="entry name" value="TolC-like"/>
</dbReference>
<dbReference type="OrthoDB" id="9811587at2"/>
<keyword evidence="4" id="KW-1134">Transmembrane beta strand</keyword>
<evidence type="ECO:0000256" key="2">
    <source>
        <dbReference type="ARBA" id="ARBA00007613"/>
    </source>
</evidence>
<evidence type="ECO:0000256" key="4">
    <source>
        <dbReference type="ARBA" id="ARBA00022452"/>
    </source>
</evidence>
<dbReference type="AlphaFoldDB" id="I9T9Z6"/>
<comment type="caution">
    <text evidence="8">The sequence shown here is derived from an EMBL/GenBank/DDBJ whole genome shotgun (WGS) entry which is preliminary data.</text>
</comment>
<dbReference type="PANTHER" id="PTHR30026">
    <property type="entry name" value="OUTER MEMBRANE PROTEIN TOLC"/>
    <property type="match status" value="1"/>
</dbReference>
<dbReference type="HOGENOM" id="CLU_012817_11_2_10"/>
<evidence type="ECO:0000256" key="3">
    <source>
        <dbReference type="ARBA" id="ARBA00022448"/>
    </source>
</evidence>
<dbReference type="EMBL" id="AGXV01000022">
    <property type="protein sequence ID" value="EIY65638.1"/>
    <property type="molecule type" value="Genomic_DNA"/>
</dbReference>
<comment type="similarity">
    <text evidence="2">Belongs to the outer membrane factor (OMF) (TC 1.B.17) family.</text>
</comment>
<comment type="subcellular location">
    <subcellularLocation>
        <location evidence="1">Cell outer membrane</location>
    </subcellularLocation>
</comment>